<dbReference type="CDD" id="cd07185">
    <property type="entry name" value="OmpA_C-like"/>
    <property type="match status" value="1"/>
</dbReference>
<evidence type="ECO:0000256" key="1">
    <source>
        <dbReference type="ARBA" id="ARBA00004571"/>
    </source>
</evidence>
<evidence type="ECO:0000256" key="11">
    <source>
        <dbReference type="ARBA" id="ARBA00029539"/>
    </source>
</evidence>
<keyword evidence="13" id="KW-0732">Signal</keyword>
<dbReference type="InterPro" id="IPR006665">
    <property type="entry name" value="OmpA-like"/>
</dbReference>
<dbReference type="AlphaFoldDB" id="A0A451D4H6"/>
<keyword evidence="8 12" id="KW-0472">Membrane</keyword>
<evidence type="ECO:0000256" key="3">
    <source>
        <dbReference type="ARBA" id="ARBA00022448"/>
    </source>
</evidence>
<evidence type="ECO:0000256" key="13">
    <source>
        <dbReference type="SAM" id="SignalP"/>
    </source>
</evidence>
<dbReference type="InterPro" id="IPR000498">
    <property type="entry name" value="OmpA-like_TM_dom"/>
</dbReference>
<dbReference type="InterPro" id="IPR006664">
    <property type="entry name" value="OMP_bac"/>
</dbReference>
<evidence type="ECO:0000256" key="8">
    <source>
        <dbReference type="ARBA" id="ARBA00023136"/>
    </source>
</evidence>
<comment type="subcellular location">
    <subcellularLocation>
        <location evidence="1">Cell outer membrane</location>
        <topology evidence="1">Multi-pass membrane protein</topology>
    </subcellularLocation>
</comment>
<dbReference type="Gene3D" id="3.30.1330.60">
    <property type="entry name" value="OmpA-like domain"/>
    <property type="match status" value="1"/>
</dbReference>
<evidence type="ECO:0000313" key="15">
    <source>
        <dbReference type="EMBL" id="VFP80589.1"/>
    </source>
</evidence>
<dbReference type="InterPro" id="IPR036737">
    <property type="entry name" value="OmpA-like_sf"/>
</dbReference>
<dbReference type="GO" id="GO:0006811">
    <property type="term" value="P:monoatomic ion transport"/>
    <property type="evidence" value="ECO:0007669"/>
    <property type="project" value="UniProtKB-KW"/>
</dbReference>
<feature type="signal peptide" evidence="13">
    <location>
        <begin position="1"/>
        <end position="21"/>
    </location>
</feature>
<evidence type="ECO:0000259" key="14">
    <source>
        <dbReference type="PROSITE" id="PS51123"/>
    </source>
</evidence>
<keyword evidence="3" id="KW-0813">Transport</keyword>
<dbReference type="PRINTS" id="PR01022">
    <property type="entry name" value="OUTRMMBRANEA"/>
</dbReference>
<dbReference type="PROSITE" id="PS51123">
    <property type="entry name" value="OMPA_2"/>
    <property type="match status" value="1"/>
</dbReference>
<dbReference type="Pfam" id="PF00691">
    <property type="entry name" value="OmpA"/>
    <property type="match status" value="1"/>
</dbReference>
<evidence type="ECO:0000256" key="2">
    <source>
        <dbReference type="ARBA" id="ARBA00005710"/>
    </source>
</evidence>
<gene>
    <name evidence="15" type="primary">ompA</name>
    <name evidence="15" type="ORF">ERCISPPS3390_467</name>
</gene>
<dbReference type="GO" id="GO:0046930">
    <property type="term" value="C:pore complex"/>
    <property type="evidence" value="ECO:0007669"/>
    <property type="project" value="UniProtKB-KW"/>
</dbReference>
<evidence type="ECO:0000256" key="6">
    <source>
        <dbReference type="ARBA" id="ARBA00023065"/>
    </source>
</evidence>
<name>A0A451D4H6_9GAMM</name>
<dbReference type="Pfam" id="PF01389">
    <property type="entry name" value="OmpA_membrane"/>
    <property type="match status" value="1"/>
</dbReference>
<dbReference type="InterPro" id="IPR050330">
    <property type="entry name" value="Bact_OuterMem_StrucFunc"/>
</dbReference>
<evidence type="ECO:0000256" key="12">
    <source>
        <dbReference type="PROSITE-ProRule" id="PRU00473"/>
    </source>
</evidence>
<dbReference type="EMBL" id="LR217705">
    <property type="protein sequence ID" value="VFP80589.1"/>
    <property type="molecule type" value="Genomic_DNA"/>
</dbReference>
<reference evidence="15 16" key="1">
    <citation type="submission" date="2019-02" db="EMBL/GenBank/DDBJ databases">
        <authorList>
            <person name="Manzano-Marin A."/>
            <person name="Manzano-Marin A."/>
        </authorList>
    </citation>
    <scope>NUCLEOTIDE SEQUENCE [LARGE SCALE GENOMIC DNA]</scope>
    <source>
        <strain evidence="15 16">ErCisplendens/pseudotsugae</strain>
    </source>
</reference>
<dbReference type="GO" id="GO:0015288">
    <property type="term" value="F:porin activity"/>
    <property type="evidence" value="ECO:0007669"/>
    <property type="project" value="UniProtKB-KW"/>
</dbReference>
<dbReference type="Gene3D" id="2.40.160.20">
    <property type="match status" value="1"/>
</dbReference>
<keyword evidence="9" id="KW-1015">Disulfide bond</keyword>
<keyword evidence="7" id="KW-0626">Porin</keyword>
<dbReference type="InterPro" id="IPR011250">
    <property type="entry name" value="OMP/PagP_B-barrel"/>
</dbReference>
<accession>A0A451D4H6</accession>
<keyword evidence="4" id="KW-1134">Transmembrane beta strand</keyword>
<evidence type="ECO:0000256" key="4">
    <source>
        <dbReference type="ARBA" id="ARBA00022452"/>
    </source>
</evidence>
<protein>
    <recommendedName>
        <fullName evidence="11">Outer membrane protein A</fullName>
    </recommendedName>
</protein>
<dbReference type="RefSeq" id="WP_197095220.1">
    <property type="nucleotide sequence ID" value="NZ_LR217705.1"/>
</dbReference>
<dbReference type="SUPFAM" id="SSF103088">
    <property type="entry name" value="OmpA-like"/>
    <property type="match status" value="1"/>
</dbReference>
<dbReference type="NCBIfam" id="NF008071">
    <property type="entry name" value="PRK10808.1"/>
    <property type="match status" value="1"/>
</dbReference>
<proteinExistence type="inferred from homology"/>
<evidence type="ECO:0000256" key="10">
    <source>
        <dbReference type="ARBA" id="ARBA00023237"/>
    </source>
</evidence>
<organism evidence="15 16">
    <name type="scientific">Candidatus Erwinia haradaeae</name>
    <dbReference type="NCBI Taxonomy" id="1922217"/>
    <lineage>
        <taxon>Bacteria</taxon>
        <taxon>Pseudomonadati</taxon>
        <taxon>Pseudomonadota</taxon>
        <taxon>Gammaproteobacteria</taxon>
        <taxon>Enterobacterales</taxon>
        <taxon>Erwiniaceae</taxon>
        <taxon>Erwinia</taxon>
    </lineage>
</organism>
<comment type="similarity">
    <text evidence="2">Belongs to the outer membrane OOP (TC 1.B.6) superfamily. OmpA family.</text>
</comment>
<keyword evidence="5" id="KW-0812">Transmembrane</keyword>
<sequence length="349" mass="38486" precursor="true">MKKTAIAIAVALASFATVARATPKDNTWYSGVKLGWSHYDDTGYSNISYQKNDGPNHRSQLGSGIFFGYQANPHLSFDLGYDWLGRMPNKGKTVHGAFKAQGVQLAAKINYPISNNLDAYTRLGSMMWHANTAQTNPTNAKLRSKDTGVSPLIALGMEYTINKNWSTRLDYQWVNNVGNARTIGARPDSSLLNIGVAYHFGKDEEESIIPLSPSAPENNHFTLKSDVLFAFNQANLNADGQKILDQLYTKVNSLDTKDASIVVVGYSDRIGSEQYNQKLSEKRTQAVVDYLINKGVPSDQISSHSEGSANPASTHTCDAVHNQQELIVCLAPDRRVEIEVKDIQDIENQ</sequence>
<dbReference type="PRINTS" id="PR01021">
    <property type="entry name" value="OMPADOMAIN"/>
</dbReference>
<feature type="domain" description="OmpA-like" evidence="14">
    <location>
        <begin position="216"/>
        <end position="344"/>
    </location>
</feature>
<keyword evidence="10" id="KW-0998">Cell outer membrane</keyword>
<dbReference type="SUPFAM" id="SSF56925">
    <property type="entry name" value="OMPA-like"/>
    <property type="match status" value="1"/>
</dbReference>
<evidence type="ECO:0000256" key="7">
    <source>
        <dbReference type="ARBA" id="ARBA00023114"/>
    </source>
</evidence>
<evidence type="ECO:0000313" key="16">
    <source>
        <dbReference type="Proteomes" id="UP000294338"/>
    </source>
</evidence>
<dbReference type="Proteomes" id="UP000294338">
    <property type="component" value="Chromosome 1"/>
</dbReference>
<evidence type="ECO:0000256" key="5">
    <source>
        <dbReference type="ARBA" id="ARBA00022692"/>
    </source>
</evidence>
<dbReference type="InterPro" id="IPR002368">
    <property type="entry name" value="OmpA"/>
</dbReference>
<dbReference type="GO" id="GO:0009279">
    <property type="term" value="C:cell outer membrane"/>
    <property type="evidence" value="ECO:0007669"/>
    <property type="project" value="UniProtKB-SubCell"/>
</dbReference>
<dbReference type="PANTHER" id="PTHR30329">
    <property type="entry name" value="STATOR ELEMENT OF FLAGELLAR MOTOR COMPLEX"/>
    <property type="match status" value="1"/>
</dbReference>
<dbReference type="PANTHER" id="PTHR30329:SF21">
    <property type="entry name" value="LIPOPROTEIN YIAD-RELATED"/>
    <property type="match status" value="1"/>
</dbReference>
<evidence type="ECO:0000256" key="9">
    <source>
        <dbReference type="ARBA" id="ARBA00023157"/>
    </source>
</evidence>
<feature type="chain" id="PRO_5019294282" description="Outer membrane protein A" evidence="13">
    <location>
        <begin position="22"/>
        <end position="349"/>
    </location>
</feature>
<keyword evidence="6" id="KW-0406">Ion transport</keyword>